<keyword evidence="1" id="KW-0472">Membrane</keyword>
<keyword evidence="3" id="KW-1185">Reference proteome</keyword>
<proteinExistence type="predicted"/>
<sequence length="138" mass="15413">MIRSGLKSYRACRRRVGDALSARDYYGAIQMLIAIAYVLGITPFVVTHSAKGDAPQMPATVKPIHAEYDNACTTVHLNTLDPQGKQQQKRVCCGNSSKVLLSQPGMTTNRKLWHLIQIIIIQKECLAFSFSKYQIKSE</sequence>
<dbReference type="Proteomes" id="UP000008744">
    <property type="component" value="Unassembled WGS sequence"/>
</dbReference>
<evidence type="ECO:0000313" key="3">
    <source>
        <dbReference type="Proteomes" id="UP000008744"/>
    </source>
</evidence>
<organism evidence="3">
    <name type="scientific">Drosophila persimilis</name>
    <name type="common">Fruit fly</name>
    <dbReference type="NCBI Taxonomy" id="7234"/>
    <lineage>
        <taxon>Eukaryota</taxon>
        <taxon>Metazoa</taxon>
        <taxon>Ecdysozoa</taxon>
        <taxon>Arthropoda</taxon>
        <taxon>Hexapoda</taxon>
        <taxon>Insecta</taxon>
        <taxon>Pterygota</taxon>
        <taxon>Neoptera</taxon>
        <taxon>Endopterygota</taxon>
        <taxon>Diptera</taxon>
        <taxon>Brachycera</taxon>
        <taxon>Muscomorpha</taxon>
        <taxon>Ephydroidea</taxon>
        <taxon>Drosophilidae</taxon>
        <taxon>Drosophila</taxon>
        <taxon>Sophophora</taxon>
    </lineage>
</organism>
<keyword evidence="1" id="KW-1133">Transmembrane helix</keyword>
<dbReference type="HOGENOM" id="CLU_1857365_0_0_1"/>
<reference evidence="2 3" key="1">
    <citation type="journal article" date="2007" name="Nature">
        <title>Evolution of genes and genomes on the Drosophila phylogeny.</title>
        <authorList>
            <consortium name="Drosophila 12 Genomes Consortium"/>
            <person name="Clark A.G."/>
            <person name="Eisen M.B."/>
            <person name="Smith D.R."/>
            <person name="Bergman C.M."/>
            <person name="Oliver B."/>
            <person name="Markow T.A."/>
            <person name="Kaufman T.C."/>
            <person name="Kellis M."/>
            <person name="Gelbart W."/>
            <person name="Iyer V.N."/>
            <person name="Pollard D.A."/>
            <person name="Sackton T.B."/>
            <person name="Larracuente A.M."/>
            <person name="Singh N.D."/>
            <person name="Abad J.P."/>
            <person name="Abt D.N."/>
            <person name="Adryan B."/>
            <person name="Aguade M."/>
            <person name="Akashi H."/>
            <person name="Anderson W.W."/>
            <person name="Aquadro C.F."/>
            <person name="Ardell D.H."/>
            <person name="Arguello R."/>
            <person name="Artieri C.G."/>
            <person name="Barbash D.A."/>
            <person name="Barker D."/>
            <person name="Barsanti P."/>
            <person name="Batterham P."/>
            <person name="Batzoglou S."/>
            <person name="Begun D."/>
            <person name="Bhutkar A."/>
            <person name="Blanco E."/>
            <person name="Bosak S.A."/>
            <person name="Bradley R.K."/>
            <person name="Brand A.D."/>
            <person name="Brent M.R."/>
            <person name="Brooks A.N."/>
            <person name="Brown R.H."/>
            <person name="Butlin R.K."/>
            <person name="Caggese C."/>
            <person name="Calvi B.R."/>
            <person name="Bernardo de Carvalho A."/>
            <person name="Caspi A."/>
            <person name="Castrezana S."/>
            <person name="Celniker S.E."/>
            <person name="Chang J.L."/>
            <person name="Chapple C."/>
            <person name="Chatterji S."/>
            <person name="Chinwalla A."/>
            <person name="Civetta A."/>
            <person name="Clifton S.W."/>
            <person name="Comeron J.M."/>
            <person name="Costello J.C."/>
            <person name="Coyne J.A."/>
            <person name="Daub J."/>
            <person name="David R.G."/>
            <person name="Delcher A.L."/>
            <person name="Delehaunty K."/>
            <person name="Do C.B."/>
            <person name="Ebling H."/>
            <person name="Edwards K."/>
            <person name="Eickbush T."/>
            <person name="Evans J.D."/>
            <person name="Filipski A."/>
            <person name="Findeiss S."/>
            <person name="Freyhult E."/>
            <person name="Fulton L."/>
            <person name="Fulton R."/>
            <person name="Garcia A.C."/>
            <person name="Gardiner A."/>
            <person name="Garfield D.A."/>
            <person name="Garvin B.E."/>
            <person name="Gibson G."/>
            <person name="Gilbert D."/>
            <person name="Gnerre S."/>
            <person name="Godfrey J."/>
            <person name="Good R."/>
            <person name="Gotea V."/>
            <person name="Gravely B."/>
            <person name="Greenberg A.J."/>
            <person name="Griffiths-Jones S."/>
            <person name="Gross S."/>
            <person name="Guigo R."/>
            <person name="Gustafson E.A."/>
            <person name="Haerty W."/>
            <person name="Hahn M.W."/>
            <person name="Halligan D.L."/>
            <person name="Halpern A.L."/>
            <person name="Halter G.M."/>
            <person name="Han M.V."/>
            <person name="Heger A."/>
            <person name="Hillier L."/>
            <person name="Hinrichs A.S."/>
            <person name="Holmes I."/>
            <person name="Hoskins R.A."/>
            <person name="Hubisz M.J."/>
            <person name="Hultmark D."/>
            <person name="Huntley M.A."/>
            <person name="Jaffe D.B."/>
            <person name="Jagadeeshan S."/>
            <person name="Jeck W.R."/>
            <person name="Johnson J."/>
            <person name="Jones C.D."/>
            <person name="Jordan W.C."/>
            <person name="Karpen G.H."/>
            <person name="Kataoka E."/>
            <person name="Keightley P.D."/>
            <person name="Kheradpour P."/>
            <person name="Kirkness E.F."/>
            <person name="Koerich L.B."/>
            <person name="Kristiansen K."/>
            <person name="Kudrna D."/>
            <person name="Kulathinal R.J."/>
            <person name="Kumar S."/>
            <person name="Kwok R."/>
            <person name="Lander E."/>
            <person name="Langley C.H."/>
            <person name="Lapoint R."/>
            <person name="Lazzaro B.P."/>
            <person name="Lee S.J."/>
            <person name="Levesque L."/>
            <person name="Li R."/>
            <person name="Lin C.F."/>
            <person name="Lin M.F."/>
            <person name="Lindblad-Toh K."/>
            <person name="Llopart A."/>
            <person name="Long M."/>
            <person name="Low L."/>
            <person name="Lozovsky E."/>
            <person name="Lu J."/>
            <person name="Luo M."/>
            <person name="Machado C.A."/>
            <person name="Makalowski W."/>
            <person name="Marzo M."/>
            <person name="Matsuda M."/>
            <person name="Matzkin L."/>
            <person name="McAllister B."/>
            <person name="McBride C.S."/>
            <person name="McKernan B."/>
            <person name="McKernan K."/>
            <person name="Mendez-Lago M."/>
            <person name="Minx P."/>
            <person name="Mollenhauer M.U."/>
            <person name="Montooth K."/>
            <person name="Mount S.M."/>
            <person name="Mu X."/>
            <person name="Myers E."/>
            <person name="Negre B."/>
            <person name="Newfeld S."/>
            <person name="Nielsen R."/>
            <person name="Noor M.A."/>
            <person name="O'Grady P."/>
            <person name="Pachter L."/>
            <person name="Papaceit M."/>
            <person name="Parisi M.J."/>
            <person name="Parisi M."/>
            <person name="Parts L."/>
            <person name="Pedersen J.S."/>
            <person name="Pesole G."/>
            <person name="Phillippy A.M."/>
            <person name="Ponting C.P."/>
            <person name="Pop M."/>
            <person name="Porcelli D."/>
            <person name="Powell J.R."/>
            <person name="Prohaska S."/>
            <person name="Pruitt K."/>
            <person name="Puig M."/>
            <person name="Quesneville H."/>
            <person name="Ram K.R."/>
            <person name="Rand D."/>
            <person name="Rasmussen M.D."/>
            <person name="Reed L.K."/>
            <person name="Reenan R."/>
            <person name="Reily A."/>
            <person name="Remington K.A."/>
            <person name="Rieger T.T."/>
            <person name="Ritchie M.G."/>
            <person name="Robin C."/>
            <person name="Rogers Y.H."/>
            <person name="Rohde C."/>
            <person name="Rozas J."/>
            <person name="Rubenfield M.J."/>
            <person name="Ruiz A."/>
            <person name="Russo S."/>
            <person name="Salzberg S.L."/>
            <person name="Sanchez-Gracia A."/>
            <person name="Saranga D.J."/>
            <person name="Sato H."/>
            <person name="Schaeffer S.W."/>
            <person name="Schatz M.C."/>
            <person name="Schlenke T."/>
            <person name="Schwartz R."/>
            <person name="Segarra C."/>
            <person name="Singh R.S."/>
            <person name="Sirot L."/>
            <person name="Sirota M."/>
            <person name="Sisneros N.B."/>
            <person name="Smith C.D."/>
            <person name="Smith T.F."/>
            <person name="Spieth J."/>
            <person name="Stage D.E."/>
            <person name="Stark A."/>
            <person name="Stephan W."/>
            <person name="Strausberg R.L."/>
            <person name="Strempel S."/>
            <person name="Sturgill D."/>
            <person name="Sutton G."/>
            <person name="Sutton G.G."/>
            <person name="Tao W."/>
            <person name="Teichmann S."/>
            <person name="Tobari Y.N."/>
            <person name="Tomimura Y."/>
            <person name="Tsolas J.M."/>
            <person name="Valente V.L."/>
            <person name="Venter E."/>
            <person name="Venter J.C."/>
            <person name="Vicario S."/>
            <person name="Vieira F.G."/>
            <person name="Vilella A.J."/>
            <person name="Villasante A."/>
            <person name="Walenz B."/>
            <person name="Wang J."/>
            <person name="Wasserman M."/>
            <person name="Watts T."/>
            <person name="Wilson D."/>
            <person name="Wilson R.K."/>
            <person name="Wing R.A."/>
            <person name="Wolfner M.F."/>
            <person name="Wong A."/>
            <person name="Wong G.K."/>
            <person name="Wu C.I."/>
            <person name="Wu G."/>
            <person name="Yamamoto D."/>
            <person name="Yang H.P."/>
            <person name="Yang S.P."/>
            <person name="Yorke J.A."/>
            <person name="Yoshida K."/>
            <person name="Zdobnov E."/>
            <person name="Zhang P."/>
            <person name="Zhang Y."/>
            <person name="Zimin A.V."/>
            <person name="Baldwin J."/>
            <person name="Abdouelleil A."/>
            <person name="Abdulkadir J."/>
            <person name="Abebe A."/>
            <person name="Abera B."/>
            <person name="Abreu J."/>
            <person name="Acer S.C."/>
            <person name="Aftuck L."/>
            <person name="Alexander A."/>
            <person name="An P."/>
            <person name="Anderson E."/>
            <person name="Anderson S."/>
            <person name="Arachi H."/>
            <person name="Azer M."/>
            <person name="Bachantsang P."/>
            <person name="Barry A."/>
            <person name="Bayul T."/>
            <person name="Berlin A."/>
            <person name="Bessette D."/>
            <person name="Bloom T."/>
            <person name="Blye J."/>
            <person name="Boguslavskiy L."/>
            <person name="Bonnet C."/>
            <person name="Boukhgalter B."/>
            <person name="Bourzgui I."/>
            <person name="Brown A."/>
            <person name="Cahill P."/>
            <person name="Channer S."/>
            <person name="Cheshatsang Y."/>
            <person name="Chuda L."/>
            <person name="Citroen M."/>
            <person name="Collymore A."/>
            <person name="Cooke P."/>
            <person name="Costello M."/>
            <person name="D'Aco K."/>
            <person name="Daza R."/>
            <person name="De Haan G."/>
            <person name="DeGray S."/>
            <person name="DeMaso C."/>
            <person name="Dhargay N."/>
            <person name="Dooley K."/>
            <person name="Dooley E."/>
            <person name="Doricent M."/>
            <person name="Dorje P."/>
            <person name="Dorjee K."/>
            <person name="Dupes A."/>
            <person name="Elong R."/>
            <person name="Falk J."/>
            <person name="Farina A."/>
            <person name="Faro S."/>
            <person name="Ferguson D."/>
            <person name="Fisher S."/>
            <person name="Foley C.D."/>
            <person name="Franke A."/>
            <person name="Friedrich D."/>
            <person name="Gadbois L."/>
            <person name="Gearin G."/>
            <person name="Gearin C.R."/>
            <person name="Giannoukos G."/>
            <person name="Goode T."/>
            <person name="Graham J."/>
            <person name="Grandbois E."/>
            <person name="Grewal S."/>
            <person name="Gyaltsen K."/>
            <person name="Hafez N."/>
            <person name="Hagos B."/>
            <person name="Hall J."/>
            <person name="Henson C."/>
            <person name="Hollinger A."/>
            <person name="Honan T."/>
            <person name="Huard M.D."/>
            <person name="Hughes L."/>
            <person name="Hurhula B."/>
            <person name="Husby M.E."/>
            <person name="Kamat A."/>
            <person name="Kanga B."/>
            <person name="Kashin S."/>
            <person name="Khazanovich D."/>
            <person name="Kisner P."/>
            <person name="Lance K."/>
            <person name="Lara M."/>
            <person name="Lee W."/>
            <person name="Lennon N."/>
            <person name="Letendre F."/>
            <person name="LeVine R."/>
            <person name="Lipovsky A."/>
            <person name="Liu X."/>
            <person name="Liu J."/>
            <person name="Liu S."/>
            <person name="Lokyitsang T."/>
            <person name="Lokyitsang Y."/>
            <person name="Lubonja R."/>
            <person name="Lui A."/>
            <person name="MacDonald P."/>
            <person name="Magnisalis V."/>
            <person name="Maru K."/>
            <person name="Matthews C."/>
            <person name="McCusker W."/>
            <person name="McDonough S."/>
            <person name="Mehta T."/>
            <person name="Meldrim J."/>
            <person name="Meneus L."/>
            <person name="Mihai O."/>
            <person name="Mihalev A."/>
            <person name="Mihova T."/>
            <person name="Mittelman R."/>
            <person name="Mlenga V."/>
            <person name="Montmayeur A."/>
            <person name="Mulrain L."/>
            <person name="Navidi A."/>
            <person name="Naylor J."/>
            <person name="Negash T."/>
            <person name="Nguyen T."/>
            <person name="Nguyen N."/>
            <person name="Nicol R."/>
            <person name="Norbu C."/>
            <person name="Norbu N."/>
            <person name="Novod N."/>
            <person name="O'Neill B."/>
            <person name="Osman S."/>
            <person name="Markiewicz E."/>
            <person name="Oyono O.L."/>
            <person name="Patti C."/>
            <person name="Phunkhang P."/>
            <person name="Pierre F."/>
            <person name="Priest M."/>
            <person name="Raghuraman S."/>
            <person name="Rege F."/>
            <person name="Reyes R."/>
            <person name="Rise C."/>
            <person name="Rogov P."/>
            <person name="Ross K."/>
            <person name="Ryan E."/>
            <person name="Settipalli S."/>
            <person name="Shea T."/>
            <person name="Sherpa N."/>
            <person name="Shi L."/>
            <person name="Shih D."/>
            <person name="Sparrow T."/>
            <person name="Spaulding J."/>
            <person name="Stalker J."/>
            <person name="Stange-Thomann N."/>
            <person name="Stavropoulos S."/>
            <person name="Stone C."/>
            <person name="Strader C."/>
            <person name="Tesfaye S."/>
            <person name="Thomson T."/>
            <person name="Thoulutsang Y."/>
            <person name="Thoulutsang D."/>
            <person name="Topham K."/>
            <person name="Topping I."/>
            <person name="Tsamla T."/>
            <person name="Vassiliev H."/>
            <person name="Vo A."/>
            <person name="Wangchuk T."/>
            <person name="Wangdi T."/>
            <person name="Weiand M."/>
            <person name="Wilkinson J."/>
            <person name="Wilson A."/>
            <person name="Yadav S."/>
            <person name="Young G."/>
            <person name="Yu Q."/>
            <person name="Zembek L."/>
            <person name="Zhong D."/>
            <person name="Zimmer A."/>
            <person name="Zwirko Z."/>
            <person name="Jaffe D.B."/>
            <person name="Alvarez P."/>
            <person name="Brockman W."/>
            <person name="Butler J."/>
            <person name="Chin C."/>
            <person name="Gnerre S."/>
            <person name="Grabherr M."/>
            <person name="Kleber M."/>
            <person name="Mauceli E."/>
            <person name="MacCallum I."/>
        </authorList>
    </citation>
    <scope>NUCLEOTIDE SEQUENCE [LARGE SCALE GENOMIC DNA]</scope>
    <source>
        <strain evidence="3">MSH-3 / Tucson 14011-0111.49</strain>
    </source>
</reference>
<dbReference type="EMBL" id="CH479184">
    <property type="protein sequence ID" value="EDW36878.1"/>
    <property type="molecule type" value="Genomic_DNA"/>
</dbReference>
<keyword evidence="1" id="KW-0812">Transmembrane</keyword>
<name>B4GJR2_DROPE</name>
<evidence type="ECO:0000313" key="2">
    <source>
        <dbReference type="EMBL" id="EDW36878.1"/>
    </source>
</evidence>
<protein>
    <submittedName>
        <fullName evidence="2">GL20521</fullName>
    </submittedName>
</protein>
<feature type="transmembrane region" description="Helical" evidence="1">
    <location>
        <begin position="25"/>
        <end position="46"/>
    </location>
</feature>
<gene>
    <name evidence="2" type="primary">Dper\GL20521</name>
    <name evidence="2" type="ORF">Dper_GL20521</name>
</gene>
<accession>B4GJR2</accession>
<dbReference type="OrthoDB" id="6366728at2759"/>
<dbReference type="AlphaFoldDB" id="B4GJR2"/>
<evidence type="ECO:0000256" key="1">
    <source>
        <dbReference type="SAM" id="Phobius"/>
    </source>
</evidence>